<feature type="region of interest" description="Disordered" evidence="5">
    <location>
        <begin position="461"/>
        <end position="482"/>
    </location>
</feature>
<dbReference type="NCBIfam" id="TIGR01451">
    <property type="entry name" value="B_ant_repeat"/>
    <property type="match status" value="1"/>
</dbReference>
<evidence type="ECO:0000256" key="6">
    <source>
        <dbReference type="SAM" id="Phobius"/>
    </source>
</evidence>
<keyword evidence="2" id="KW-0964">Secreted</keyword>
<dbReference type="InterPro" id="IPR001434">
    <property type="entry name" value="OmcB-like_DUF11"/>
</dbReference>
<dbReference type="InterPro" id="IPR047589">
    <property type="entry name" value="DUF11_rpt"/>
</dbReference>
<feature type="region of interest" description="Disordered" evidence="5">
    <location>
        <begin position="1918"/>
        <end position="1942"/>
    </location>
</feature>
<feature type="compositionally biased region" description="Pro residues" evidence="5">
    <location>
        <begin position="1923"/>
        <end position="1933"/>
    </location>
</feature>
<dbReference type="Pfam" id="PF19407">
    <property type="entry name" value="DUF5979"/>
    <property type="match status" value="1"/>
</dbReference>
<evidence type="ECO:0000256" key="7">
    <source>
        <dbReference type="SAM" id="SignalP"/>
    </source>
</evidence>
<keyword evidence="1" id="KW-0134">Cell wall</keyword>
<keyword evidence="4" id="KW-0572">Peptidoglycan-anchor</keyword>
<dbReference type="InterPro" id="IPR046022">
    <property type="entry name" value="DUF5979"/>
</dbReference>
<gene>
    <name evidence="9" type="ORF">FPZ11_10125</name>
</gene>
<name>A0A5B8M6E1_9MICO</name>
<dbReference type="PROSITE" id="PS50847">
    <property type="entry name" value="GRAM_POS_ANCHORING"/>
    <property type="match status" value="1"/>
</dbReference>
<feature type="region of interest" description="Disordered" evidence="5">
    <location>
        <begin position="701"/>
        <end position="762"/>
    </location>
</feature>
<feature type="region of interest" description="Disordered" evidence="5">
    <location>
        <begin position="517"/>
        <end position="539"/>
    </location>
</feature>
<evidence type="ECO:0000313" key="10">
    <source>
        <dbReference type="Proteomes" id="UP000320216"/>
    </source>
</evidence>
<dbReference type="Proteomes" id="UP000320216">
    <property type="component" value="Chromosome"/>
</dbReference>
<feature type="chain" id="PRO_5023076824" evidence="7">
    <location>
        <begin position="34"/>
        <end position="1975"/>
    </location>
</feature>
<protein>
    <submittedName>
        <fullName evidence="9">Isopeptide-forming domain-containing fimbrial protein</fullName>
    </submittedName>
</protein>
<dbReference type="RefSeq" id="WP_146320587.1">
    <property type="nucleotide sequence ID" value="NZ_CP042305.1"/>
</dbReference>
<dbReference type="Gene3D" id="2.60.40.740">
    <property type="match status" value="1"/>
</dbReference>
<evidence type="ECO:0000256" key="5">
    <source>
        <dbReference type="SAM" id="MobiDB-lite"/>
    </source>
</evidence>
<evidence type="ECO:0000256" key="4">
    <source>
        <dbReference type="ARBA" id="ARBA00023088"/>
    </source>
</evidence>
<evidence type="ECO:0000259" key="8">
    <source>
        <dbReference type="PROSITE" id="PS50847"/>
    </source>
</evidence>
<evidence type="ECO:0000256" key="2">
    <source>
        <dbReference type="ARBA" id="ARBA00022525"/>
    </source>
</evidence>
<keyword evidence="6" id="KW-1133">Transmembrane helix</keyword>
<reference evidence="9 10" key="1">
    <citation type="submission" date="2019-07" db="EMBL/GenBank/DDBJ databases">
        <title>Full genome sequence of Humibacter sp. WJ7-1.</title>
        <authorList>
            <person name="Im W.-T."/>
        </authorList>
    </citation>
    <scope>NUCLEOTIDE SEQUENCE [LARGE SCALE GENOMIC DNA]</scope>
    <source>
        <strain evidence="9 10">WJ7-1</strain>
    </source>
</reference>
<dbReference type="InterPro" id="IPR019931">
    <property type="entry name" value="LPXTG_anchor"/>
</dbReference>
<accession>A0A5B8M6E1</accession>
<dbReference type="KEGG" id="huw:FPZ11_10125"/>
<keyword evidence="3 7" id="KW-0732">Signal</keyword>
<keyword evidence="10" id="KW-1185">Reference proteome</keyword>
<sequence length="1975" mass="203309">MQRRSWKMRIATFAGVIAVVLGGVLVTTTPAAAAGEGALTIAKSVSNPTPAPGDEFTFNIRVSCSDNDCVNASLTDMLPDGFDGFPIVNYNVTPGTPGVDWTAQVTGCTNMTVVDGCGAVVTAIHPLAGGGKGLPSGGAVTLSVTLKVPSDLSPTWPYNGTTITNEASVTADNAATQSSSASVTINVPVTVDTAVTKDWTPTSEQYAEGAQSTINLTTQNTSNVPASTLVLQEPATAVDGASTLDPSNPFLYTDFAGLGTITLPDGADRVQVDAYVKGPDGTYSWVNGDPGPPPAVLPGSVTDNADVAGIRITFSSSTGDTITANGSAGSVPITVTQRATNRDTDAALDNGWTATNEASGTVNVPGHDPVTKDATAEHSVVPINVRVTADKSFTPSSIPGGTQSIGKVTATNASDGTLDSLTISDQGYFTALLPFDGFTGPMTFPASSTSATIVWTYSDDSTSTSDFGPGTDNPPSASPPASAHVTGFEITFHGPIDQGASASASFGVTPALAYTAAESPRTSTNTVDVSGASGDKSAQADANADLTVYAPDIDLDLTKKIVPDAAQSPVAPGGTVTVQLPTTTSTETQFVQPNSITVTDVAPVPHDTTSFWNAFNPIAIAPTQVPAGATLNIEYTTDDGDTWTAADWCGLPVAGVTVYQCTIPSGLQGSITGLKFEFTDPDGFPQGTTVQPNLTFQARADQRYGNDPTSVPDAGPTVYDNTATAQGEGEAGGTTITGKPVTDDDNASIETHSGANGTLIRGKSWVEPTNFSTGKSQIDSQSSEQAGTVLNWGVTSTGYASLTVSDPGFGSDDKPADPGSTVFQAFNLTAIAPITTTQDPLLQWDTVSQVQLYENGAWVTIDPPSGSWMSATGFKGYSLSPAEQEATTGMRITVVPNDDARTASTDPTRPLPGSGIASSSVPREFDLVWTLRNTLRVPSHTNTWVNGTTHYNTDADGLVNNHEQIDAVPQDGAPQTTGADDQILIIDQPPGVSVTKATQNTTIPIPHPGDVPVADYPTNDFTVTANSTSSSRASYVRVTDPMPCSVNTVRDCVSAPEDWAADPYVGYSYTAANPFDAFTLTGVSFSYDAAEVDPNASVVTLLHYGSGGQLTTTTTTIAGAQAMSAADLADVVGVSVVYQGTDPATTGGTITSGDKLTMVMHTQVRQTLRSDPTTYVTPRTVSNQAFAQSYDPVLYPAGDQQGSTPFASDGKDVQLTEGQLDVTASKTISPTSMLQADRTNPVTVTLGATQGPKATVPTNQVTIEDSDQSFWNDMKLTSFAASDVTLPAGADQVRVDVQLNGSTTWTLGTAAAAAALPAGTQLDAVTGIRFVFSRSDGGLFSNTAPPQPWTASAVLHVQLLDTARDGTTIPFPGSVDDRSSALTQRTDGTSELYPDVTDDADASLALDPGSFRLDVAKAPAGNKHTVTVGSSVPWTLTFTNTGTGVLTVPQLVDTLPKYLTWNGTQPTYTDSAGGTLSTDVTLTPDTAARTLTFSWPDDGQQMRPGETFTITIGLILQPGLNEGESTTNQMVVNTDQTLSACTNTSGNGQGTVQGLPATDCGTTNYVQPVPGPALQATKGVQGDVVDSLVSGASDPNNPDLTCLPVNGYYYAPCVANTRMGGTDEWLVTVTNSGTVPYTSVTLVDPLPVPGDKLLATGAARGSDWKAVFDESYGLQVNAPDGSTQTLEVSTDPQVCIGSGTPTQWSTDPTCSGSTWTALADYTGAPDAITGLRVVVTLPEDAPLAPGDKITASVRTINEPESASDPQGMTTTVPQPGIVDYNQVGVQATLVGGGAPLASAPTKVGVSPLTGSLQVVKKVTGTDASRAPDSFEADVTCAAADAQLDLGDASTLTLTKADGLEGRIDGIPVGASCDVAENGDAGSYGEDARTIDPSSVTIAEASTSDDPVPAAQIVTITNRYDAHPPTPTPTPSPTPGSGGSLPGTGSDLLWPLLTAAGLMLAGALTALVARRRRRRV</sequence>
<dbReference type="EMBL" id="CP042305">
    <property type="protein sequence ID" value="QDZ15080.1"/>
    <property type="molecule type" value="Genomic_DNA"/>
</dbReference>
<evidence type="ECO:0000313" key="9">
    <source>
        <dbReference type="EMBL" id="QDZ15080.1"/>
    </source>
</evidence>
<keyword evidence="6" id="KW-0812">Transmembrane</keyword>
<feature type="compositionally biased region" description="Low complexity" evidence="5">
    <location>
        <begin position="722"/>
        <end position="738"/>
    </location>
</feature>
<organism evidence="9 10">
    <name type="scientific">Humibacter ginsenosidimutans</name>
    <dbReference type="NCBI Taxonomy" id="2599293"/>
    <lineage>
        <taxon>Bacteria</taxon>
        <taxon>Bacillati</taxon>
        <taxon>Actinomycetota</taxon>
        <taxon>Actinomycetes</taxon>
        <taxon>Micrococcales</taxon>
        <taxon>Microbacteriaceae</taxon>
        <taxon>Humibacter</taxon>
    </lineage>
</organism>
<feature type="signal peptide" evidence="7">
    <location>
        <begin position="1"/>
        <end position="33"/>
    </location>
</feature>
<dbReference type="Pfam" id="PF01345">
    <property type="entry name" value="DUF11"/>
    <property type="match status" value="1"/>
</dbReference>
<feature type="domain" description="Gram-positive cocci surface proteins LPxTG" evidence="8">
    <location>
        <begin position="1940"/>
        <end position="1975"/>
    </location>
</feature>
<feature type="transmembrane region" description="Helical" evidence="6">
    <location>
        <begin position="1947"/>
        <end position="1968"/>
    </location>
</feature>
<proteinExistence type="predicted"/>
<dbReference type="NCBIfam" id="TIGR01167">
    <property type="entry name" value="LPXTG_anchor"/>
    <property type="match status" value="1"/>
</dbReference>
<dbReference type="OrthoDB" id="3751233at2"/>
<evidence type="ECO:0000256" key="1">
    <source>
        <dbReference type="ARBA" id="ARBA00022512"/>
    </source>
</evidence>
<evidence type="ECO:0000256" key="3">
    <source>
        <dbReference type="ARBA" id="ARBA00022729"/>
    </source>
</evidence>
<keyword evidence="6" id="KW-0472">Membrane</keyword>